<dbReference type="Proteomes" id="UP000095003">
    <property type="component" value="Unassembled WGS sequence"/>
</dbReference>
<evidence type="ECO:0000313" key="4">
    <source>
        <dbReference type="EMBL" id="ODM02240.1"/>
    </source>
</evidence>
<evidence type="ECO:0000256" key="2">
    <source>
        <dbReference type="ARBA" id="ARBA00022679"/>
    </source>
</evidence>
<evidence type="ECO:0000313" key="5">
    <source>
        <dbReference type="Proteomes" id="UP000095003"/>
    </source>
</evidence>
<dbReference type="SUPFAM" id="SSF53448">
    <property type="entry name" value="Nucleotide-diphospho-sugar transferases"/>
    <property type="match status" value="1"/>
</dbReference>
<name>A0A1E3A0G5_9FIRM</name>
<dbReference type="GO" id="GO:0016757">
    <property type="term" value="F:glycosyltransferase activity"/>
    <property type="evidence" value="ECO:0007669"/>
    <property type="project" value="UniProtKB-KW"/>
</dbReference>
<dbReference type="InterPro" id="IPR001173">
    <property type="entry name" value="Glyco_trans_2-like"/>
</dbReference>
<dbReference type="EMBL" id="MCGI01000010">
    <property type="protein sequence ID" value="ODM02240.1"/>
    <property type="molecule type" value="Genomic_DNA"/>
</dbReference>
<dbReference type="InterPro" id="IPR029044">
    <property type="entry name" value="Nucleotide-diphossugar_trans"/>
</dbReference>
<dbReference type="PATRIC" id="fig|1432052.3.peg.7044"/>
<keyword evidence="1 4" id="KW-0328">Glycosyltransferase</keyword>
<evidence type="ECO:0000256" key="1">
    <source>
        <dbReference type="ARBA" id="ARBA00022676"/>
    </source>
</evidence>
<dbReference type="EC" id="2.4.-.-" evidence="4"/>
<dbReference type="CDD" id="cd00761">
    <property type="entry name" value="Glyco_tranf_GTA_type"/>
    <property type="match status" value="1"/>
</dbReference>
<dbReference type="GeneID" id="93304251"/>
<dbReference type="PANTHER" id="PTHR22916:SF51">
    <property type="entry name" value="GLYCOSYLTRANSFERASE EPSH-RELATED"/>
    <property type="match status" value="1"/>
</dbReference>
<protein>
    <submittedName>
        <fullName evidence="4">Putative glycosyltransferase EpsH</fullName>
        <ecNumber evidence="4">2.4.-.-</ecNumber>
    </submittedName>
</protein>
<feature type="domain" description="Glycosyltransferase 2-like" evidence="3">
    <location>
        <begin position="5"/>
        <end position="131"/>
    </location>
</feature>
<reference evidence="4 5" key="1">
    <citation type="submission" date="2016-07" db="EMBL/GenBank/DDBJ databases">
        <title>Characterization of isolates of Eisenbergiella tayi derived from blood cultures, using whole genome sequencing.</title>
        <authorList>
            <person name="Burdz T."/>
            <person name="Wiebe D."/>
            <person name="Huynh C."/>
            <person name="Bernard K."/>
        </authorList>
    </citation>
    <scope>NUCLEOTIDE SEQUENCE [LARGE SCALE GENOMIC DNA]</scope>
    <source>
        <strain evidence="4 5">NML 120489</strain>
    </source>
</reference>
<accession>A0A1E3A0G5</accession>
<dbReference type="Pfam" id="PF00535">
    <property type="entry name" value="Glycos_transf_2"/>
    <property type="match status" value="1"/>
</dbReference>
<dbReference type="PANTHER" id="PTHR22916">
    <property type="entry name" value="GLYCOSYLTRANSFERASE"/>
    <property type="match status" value="1"/>
</dbReference>
<gene>
    <name evidence="4" type="primary">epsH_6</name>
    <name evidence="4" type="ORF">BEH84_06383</name>
</gene>
<dbReference type="Gene3D" id="3.90.550.10">
    <property type="entry name" value="Spore Coat Polysaccharide Biosynthesis Protein SpsA, Chain A"/>
    <property type="match status" value="1"/>
</dbReference>
<proteinExistence type="predicted"/>
<keyword evidence="2 4" id="KW-0808">Transferase</keyword>
<dbReference type="RefSeq" id="WP_069159559.1">
    <property type="nucleotide sequence ID" value="NZ_DBGDOY010000039.1"/>
</dbReference>
<sequence>MPQISVIVPVYKVEKDLTRCVDSLINQTLQDIEIILVDDGSPDECPAICDNYARQDKRIKVIHKKNGGVSAARNDGLAIAIGDWVIFCDSDDWMELDACQLLVSCGNQNSVDVVMADINRVNDGNISYVQFFDSDFITHDSKYIQSIVEAILYPSYCKNPSKNNPATGFYGGPWNKAIRRKLLMENSILFDVELLGVCDDMLFSAYVLSSCESLAYISEPIYNYMMFSASITQTHKANMVNINQRIFNAFENYLKCCNEDEQFETAYAAFVIRRFEEMLRFYFFNKKNDLELPERLKELKLVMKSEPYYSASNLVDVNILQAQHKRVAKLLKMQSANGLCTLYKFKQVRGGGTQLTQKVDVKLNIVCASLGLPIEPCMKVCA</sequence>
<comment type="caution">
    <text evidence="4">The sequence shown here is derived from an EMBL/GenBank/DDBJ whole genome shotgun (WGS) entry which is preliminary data.</text>
</comment>
<evidence type="ECO:0000259" key="3">
    <source>
        <dbReference type="Pfam" id="PF00535"/>
    </source>
</evidence>
<organism evidence="4 5">
    <name type="scientific">Eisenbergiella tayi</name>
    <dbReference type="NCBI Taxonomy" id="1432052"/>
    <lineage>
        <taxon>Bacteria</taxon>
        <taxon>Bacillati</taxon>
        <taxon>Bacillota</taxon>
        <taxon>Clostridia</taxon>
        <taxon>Lachnospirales</taxon>
        <taxon>Lachnospiraceae</taxon>
        <taxon>Eisenbergiella</taxon>
    </lineage>
</organism>
<dbReference type="AlphaFoldDB" id="A0A1E3A0G5"/>